<gene>
    <name evidence="3" type="ORF">BCR37DRAFT_20903</name>
</gene>
<dbReference type="PROSITE" id="PS01159">
    <property type="entry name" value="WW_DOMAIN_1"/>
    <property type="match status" value="1"/>
</dbReference>
<feature type="region of interest" description="Disordered" evidence="1">
    <location>
        <begin position="201"/>
        <end position="230"/>
    </location>
</feature>
<feature type="compositionally biased region" description="Basic and acidic residues" evidence="1">
    <location>
        <begin position="215"/>
        <end position="230"/>
    </location>
</feature>
<dbReference type="InterPro" id="IPR036020">
    <property type="entry name" value="WW_dom_sf"/>
</dbReference>
<feature type="compositionally biased region" description="Pro residues" evidence="1">
    <location>
        <begin position="30"/>
        <end position="47"/>
    </location>
</feature>
<evidence type="ECO:0000313" key="4">
    <source>
        <dbReference type="Proteomes" id="UP000193685"/>
    </source>
</evidence>
<protein>
    <recommendedName>
        <fullName evidence="2">WW domain-containing protein</fullName>
    </recommendedName>
</protein>
<accession>A0A1Y2FD58</accession>
<feature type="region of interest" description="Disordered" evidence="1">
    <location>
        <begin position="1"/>
        <end position="89"/>
    </location>
</feature>
<dbReference type="OrthoDB" id="2444812at2759"/>
<dbReference type="SMART" id="SM00456">
    <property type="entry name" value="WW"/>
    <property type="match status" value="1"/>
</dbReference>
<dbReference type="OMA" id="WENPLAP"/>
<dbReference type="SUPFAM" id="SSF51045">
    <property type="entry name" value="WW domain"/>
    <property type="match status" value="1"/>
</dbReference>
<dbReference type="GeneID" id="63783006"/>
<dbReference type="InterPro" id="IPR001202">
    <property type="entry name" value="WW_dom"/>
</dbReference>
<dbReference type="RefSeq" id="XP_040724994.1">
    <property type="nucleotide sequence ID" value="XM_040866407.1"/>
</dbReference>
<feature type="compositionally biased region" description="Polar residues" evidence="1">
    <location>
        <begin position="9"/>
        <end position="18"/>
    </location>
</feature>
<feature type="domain" description="WW" evidence="2">
    <location>
        <begin position="75"/>
        <end position="109"/>
    </location>
</feature>
<reference evidence="3 4" key="1">
    <citation type="submission" date="2016-07" db="EMBL/GenBank/DDBJ databases">
        <title>Pervasive Adenine N6-methylation of Active Genes in Fungi.</title>
        <authorList>
            <consortium name="DOE Joint Genome Institute"/>
            <person name="Mondo S.J."/>
            <person name="Dannebaum R.O."/>
            <person name="Kuo R.C."/>
            <person name="Labutti K."/>
            <person name="Haridas S."/>
            <person name="Kuo A."/>
            <person name="Salamov A."/>
            <person name="Ahrendt S.R."/>
            <person name="Lipzen A."/>
            <person name="Sullivan W."/>
            <person name="Andreopoulos W.B."/>
            <person name="Clum A."/>
            <person name="Lindquist E."/>
            <person name="Daum C."/>
            <person name="Ramamoorthy G.K."/>
            <person name="Gryganskyi A."/>
            <person name="Culley D."/>
            <person name="Magnuson J.K."/>
            <person name="James T.Y."/>
            <person name="O'Malley M.A."/>
            <person name="Stajich J.E."/>
            <person name="Spatafora J.W."/>
            <person name="Visel A."/>
            <person name="Grigoriev I.V."/>
        </authorList>
    </citation>
    <scope>NUCLEOTIDE SEQUENCE [LARGE SCALE GENOMIC DNA]</scope>
    <source>
        <strain evidence="3 4">12-1054</strain>
    </source>
</reference>
<dbReference type="PROSITE" id="PS50020">
    <property type="entry name" value="WW_DOMAIN_2"/>
    <property type="match status" value="1"/>
</dbReference>
<comment type="caution">
    <text evidence="3">The sequence shown here is derived from an EMBL/GenBank/DDBJ whole genome shotgun (WGS) entry which is preliminary data.</text>
</comment>
<dbReference type="Gene3D" id="2.20.70.10">
    <property type="match status" value="1"/>
</dbReference>
<proteinExistence type="predicted"/>
<dbReference type="Pfam" id="PF00397">
    <property type="entry name" value="WW"/>
    <property type="match status" value="1"/>
</dbReference>
<name>A0A1Y2FD58_PROLT</name>
<dbReference type="EMBL" id="MCFI01000010">
    <property type="protein sequence ID" value="ORY81860.1"/>
    <property type="molecule type" value="Genomic_DNA"/>
</dbReference>
<organism evidence="3 4">
    <name type="scientific">Protomyces lactucae-debilis</name>
    <dbReference type="NCBI Taxonomy" id="2754530"/>
    <lineage>
        <taxon>Eukaryota</taxon>
        <taxon>Fungi</taxon>
        <taxon>Dikarya</taxon>
        <taxon>Ascomycota</taxon>
        <taxon>Taphrinomycotina</taxon>
        <taxon>Taphrinomycetes</taxon>
        <taxon>Taphrinales</taxon>
        <taxon>Protomycetaceae</taxon>
        <taxon>Protomyces</taxon>
    </lineage>
</organism>
<evidence type="ECO:0000313" key="3">
    <source>
        <dbReference type="EMBL" id="ORY81860.1"/>
    </source>
</evidence>
<dbReference type="AlphaFoldDB" id="A0A1Y2FD58"/>
<dbReference type="CDD" id="cd00201">
    <property type="entry name" value="WW"/>
    <property type="match status" value="1"/>
</dbReference>
<evidence type="ECO:0000256" key="1">
    <source>
        <dbReference type="SAM" id="MobiDB-lite"/>
    </source>
</evidence>
<sequence>MVRGEQDGQSKANASSKAQIAGDAVSSDQPPLPDEPPPLPLEAPPLPDEASAANEATKEQPPLPDEPLPESTEPSDDADGWQAVLDQSSQRYYFHNTRTGETTWTNPRVPAGQDTPADYAIHFTNNDSTGDVAFQVQFNKRSGKFVRDPEKTVENFTSDGRGERQLKKFFDLEAFNQEGKSFKAERAQAQYSKKEMQEFKKQYKEKREQKKRSWLTKESDDVDERRKKRY</sequence>
<keyword evidence="4" id="KW-1185">Reference proteome</keyword>
<dbReference type="Proteomes" id="UP000193685">
    <property type="component" value="Unassembled WGS sequence"/>
</dbReference>
<evidence type="ECO:0000259" key="2">
    <source>
        <dbReference type="PROSITE" id="PS50020"/>
    </source>
</evidence>